<keyword evidence="2" id="KW-1133">Transmembrane helix</keyword>
<dbReference type="PIRSF" id="PIRSF010219">
    <property type="entry name" value="UCP010219"/>
    <property type="match status" value="1"/>
</dbReference>
<organism evidence="3 4">
    <name type="scientific">Leifsonia virtsii</name>
    <dbReference type="NCBI Taxonomy" id="3035915"/>
    <lineage>
        <taxon>Bacteria</taxon>
        <taxon>Bacillati</taxon>
        <taxon>Actinomycetota</taxon>
        <taxon>Actinomycetes</taxon>
        <taxon>Micrococcales</taxon>
        <taxon>Microbacteriaceae</taxon>
        <taxon>Leifsonia</taxon>
    </lineage>
</organism>
<accession>A0ABT8IT12</accession>
<feature type="transmembrane region" description="Helical" evidence="2">
    <location>
        <begin position="79"/>
        <end position="96"/>
    </location>
</feature>
<feature type="transmembrane region" description="Helical" evidence="2">
    <location>
        <begin position="128"/>
        <end position="148"/>
    </location>
</feature>
<evidence type="ECO:0000256" key="2">
    <source>
        <dbReference type="SAM" id="Phobius"/>
    </source>
</evidence>
<evidence type="ECO:0000313" key="4">
    <source>
        <dbReference type="Proteomes" id="UP001174210"/>
    </source>
</evidence>
<dbReference type="Pfam" id="PF11361">
    <property type="entry name" value="DUF3159"/>
    <property type="match status" value="1"/>
</dbReference>
<name>A0ABT8IT12_9MICO</name>
<reference evidence="3" key="1">
    <citation type="submission" date="2023-03" db="EMBL/GenBank/DDBJ databases">
        <title>MT1 and MT2 Draft Genomes of Novel Species.</title>
        <authorList>
            <person name="Venkateswaran K."/>
        </authorList>
    </citation>
    <scope>NUCLEOTIDE SEQUENCE</scope>
    <source>
        <strain evidence="3">F6_8S_P_1A</strain>
    </source>
</reference>
<dbReference type="InterPro" id="IPR016566">
    <property type="entry name" value="UCP010219"/>
</dbReference>
<evidence type="ECO:0000313" key="3">
    <source>
        <dbReference type="EMBL" id="MDN4595939.1"/>
    </source>
</evidence>
<dbReference type="EMBL" id="JAROCB010000001">
    <property type="protein sequence ID" value="MDN4595939.1"/>
    <property type="molecule type" value="Genomic_DNA"/>
</dbReference>
<feature type="region of interest" description="Disordered" evidence="1">
    <location>
        <begin position="1"/>
        <end position="39"/>
    </location>
</feature>
<feature type="transmembrane region" description="Helical" evidence="2">
    <location>
        <begin position="102"/>
        <end position="121"/>
    </location>
</feature>
<keyword evidence="2" id="KW-0812">Transmembrane</keyword>
<comment type="caution">
    <text evidence="3">The sequence shown here is derived from an EMBL/GenBank/DDBJ whole genome shotgun (WGS) entry which is preliminary data.</text>
</comment>
<feature type="transmembrane region" description="Helical" evidence="2">
    <location>
        <begin position="160"/>
        <end position="185"/>
    </location>
</feature>
<dbReference type="RefSeq" id="WP_301215546.1">
    <property type="nucleotide sequence ID" value="NZ_JAROCB010000001.1"/>
</dbReference>
<keyword evidence="2" id="KW-0472">Membrane</keyword>
<proteinExistence type="predicted"/>
<dbReference type="Proteomes" id="UP001174210">
    <property type="component" value="Unassembled WGS sequence"/>
</dbReference>
<protein>
    <submittedName>
        <fullName evidence="3">DUF3159 domain-containing protein</fullName>
    </submittedName>
</protein>
<feature type="transmembrane region" description="Helical" evidence="2">
    <location>
        <begin position="206"/>
        <end position="224"/>
    </location>
</feature>
<evidence type="ECO:0000256" key="1">
    <source>
        <dbReference type="SAM" id="MobiDB-lite"/>
    </source>
</evidence>
<feature type="compositionally biased region" description="Low complexity" evidence="1">
    <location>
        <begin position="9"/>
        <end position="39"/>
    </location>
</feature>
<sequence length="276" mass="28508">MTDQDRPDPTTGGPQSGTPTAGEPAAGEPAADAAAADATPGLGESIAAAARRSGLGQLTESDDASTGAALLGALGGVRGLLETILPGLVFLILFTFTQNVPLSIVASVAVAVVFTVVRIVGKTPVTQAMAGLIGVGISAILALITGRGEDNFLLGIWTNAAYAAGILISMLVRWPVIGLAAGYLMGDGVAWRKDKRKFRVMQALTFLWFLLFAARLVVQVPLYLAHTDAATSALALTKLLMGVPLYAPLLLVTWFVVKGQFPQKPAEGARRTTSAG</sequence>
<feature type="transmembrane region" description="Helical" evidence="2">
    <location>
        <begin position="236"/>
        <end position="257"/>
    </location>
</feature>
<keyword evidence="4" id="KW-1185">Reference proteome</keyword>
<gene>
    <name evidence="3" type="ORF">P5G59_02175</name>
</gene>